<protein>
    <recommendedName>
        <fullName evidence="2">NYN domain-containing protein</fullName>
    </recommendedName>
</protein>
<evidence type="ECO:0000259" key="2">
    <source>
        <dbReference type="Pfam" id="PF01936"/>
    </source>
</evidence>
<dbReference type="Gene3D" id="3.40.50.1010">
    <property type="entry name" value="5'-nuclease"/>
    <property type="match status" value="1"/>
</dbReference>
<dbReference type="RefSeq" id="WP_200242160.1">
    <property type="nucleotide sequence ID" value="NZ_NRRY01000010.1"/>
</dbReference>
<organism evidence="3 4">
    <name type="scientific">Lamprobacter modestohalophilus</name>
    <dbReference type="NCBI Taxonomy" id="1064514"/>
    <lineage>
        <taxon>Bacteria</taxon>
        <taxon>Pseudomonadati</taxon>
        <taxon>Pseudomonadota</taxon>
        <taxon>Gammaproteobacteria</taxon>
        <taxon>Chromatiales</taxon>
        <taxon>Chromatiaceae</taxon>
        <taxon>Lamprobacter</taxon>
    </lineage>
</organism>
<dbReference type="PANTHER" id="PTHR35458">
    <property type="entry name" value="SLR0755 PROTEIN"/>
    <property type="match status" value="1"/>
</dbReference>
<dbReference type="InterPro" id="IPR047140">
    <property type="entry name" value="LabA"/>
</dbReference>
<keyword evidence="4" id="KW-1185">Reference proteome</keyword>
<dbReference type="GO" id="GO:0004540">
    <property type="term" value="F:RNA nuclease activity"/>
    <property type="evidence" value="ECO:0007669"/>
    <property type="project" value="InterPro"/>
</dbReference>
<accession>A0A9X0W820</accession>
<feature type="compositionally biased region" description="Polar residues" evidence="1">
    <location>
        <begin position="166"/>
        <end position="177"/>
    </location>
</feature>
<comment type="caution">
    <text evidence="3">The sequence shown here is derived from an EMBL/GenBank/DDBJ whole genome shotgun (WGS) entry which is preliminary data.</text>
</comment>
<evidence type="ECO:0000313" key="3">
    <source>
        <dbReference type="EMBL" id="MBK1618500.1"/>
    </source>
</evidence>
<dbReference type="InterPro" id="IPR021139">
    <property type="entry name" value="NYN"/>
</dbReference>
<dbReference type="Proteomes" id="UP001138768">
    <property type="component" value="Unassembled WGS sequence"/>
</dbReference>
<dbReference type="PANTHER" id="PTHR35458:SF8">
    <property type="entry name" value="SLR0650 PROTEIN"/>
    <property type="match status" value="1"/>
</dbReference>
<proteinExistence type="predicted"/>
<dbReference type="Pfam" id="PF01936">
    <property type="entry name" value="NYN"/>
    <property type="match status" value="1"/>
</dbReference>
<reference evidence="3 4" key="1">
    <citation type="journal article" date="2020" name="Microorganisms">
        <title>Osmotic Adaptation and Compatible Solute Biosynthesis of Phototrophic Bacteria as Revealed from Genome Analyses.</title>
        <authorList>
            <person name="Imhoff J.F."/>
            <person name="Rahn T."/>
            <person name="Kunzel S."/>
            <person name="Keller A."/>
            <person name="Neulinger S.C."/>
        </authorList>
    </citation>
    <scope>NUCLEOTIDE SEQUENCE [LARGE SCALE GENOMIC DNA]</scope>
    <source>
        <strain evidence="3 4">DSM 25653</strain>
    </source>
</reference>
<feature type="domain" description="NYN" evidence="2">
    <location>
        <begin position="3"/>
        <end position="153"/>
    </location>
</feature>
<evidence type="ECO:0000313" key="4">
    <source>
        <dbReference type="Proteomes" id="UP001138768"/>
    </source>
</evidence>
<dbReference type="AlphaFoldDB" id="A0A9X0W820"/>
<feature type="region of interest" description="Disordered" evidence="1">
    <location>
        <begin position="162"/>
        <end position="192"/>
    </location>
</feature>
<dbReference type="EMBL" id="NRRY01000010">
    <property type="protein sequence ID" value="MBK1618500.1"/>
    <property type="molecule type" value="Genomic_DNA"/>
</dbReference>
<sequence>MERLIIFNDYANIEAAFGQLDVALDEQDLLDYLSEGRFLVEAHAFVPIDPRNPHARAAVIERLWQLGYLVHDKIGNLVGDGYRCNLDVEITLELMRTAEIAKPDIIVLISGDKDFIPVILELRRRGIRVEVAAFPEYNAARDVMLKASGFIDLQRYLQERGEQCESSKPSQSESVTESQEDSPGEMDSAADANHVGCKTAALPSFASFKTSVDAAL</sequence>
<name>A0A9X0W820_9GAMM</name>
<gene>
    <name evidence="3" type="ORF">CKO42_08620</name>
</gene>
<evidence type="ECO:0000256" key="1">
    <source>
        <dbReference type="SAM" id="MobiDB-lite"/>
    </source>
</evidence>